<evidence type="ECO:0000313" key="2">
    <source>
        <dbReference type="Proteomes" id="UP000036681"/>
    </source>
</evidence>
<keyword evidence="2" id="KW-1185">Reference proteome</keyword>
<feature type="transmembrane region" description="Helical" evidence="1">
    <location>
        <begin position="225"/>
        <end position="244"/>
    </location>
</feature>
<feature type="transmembrane region" description="Helical" evidence="1">
    <location>
        <begin position="200"/>
        <end position="218"/>
    </location>
</feature>
<organism evidence="2 3">
    <name type="scientific">Ascaris lumbricoides</name>
    <name type="common">Giant roundworm</name>
    <dbReference type="NCBI Taxonomy" id="6252"/>
    <lineage>
        <taxon>Eukaryota</taxon>
        <taxon>Metazoa</taxon>
        <taxon>Ecdysozoa</taxon>
        <taxon>Nematoda</taxon>
        <taxon>Chromadorea</taxon>
        <taxon>Rhabditida</taxon>
        <taxon>Spirurina</taxon>
        <taxon>Ascaridomorpha</taxon>
        <taxon>Ascaridoidea</taxon>
        <taxon>Ascarididae</taxon>
        <taxon>Ascaris</taxon>
    </lineage>
</organism>
<proteinExistence type="predicted"/>
<sequence>MDTVKQLFEQYKGELDIEVNRVKQWSVTFQDDINKKAQFYQQQLNNLQPLIESKKEEVMNSFMDQSPMEQLDSAKLMATFVWTGVLVLTTTIGGVLGGTILKSILSLFVSGFYAFLAAYMLLPAMAWYYLQQPTEQNAENDRSRRHILLVFSLLEGLATGFILSERALIGSPPLAAITPLIIGFGAQMCASFIANDRKKLLGVTLGGGLLIHLSLGVIIGVSVPYLLLSLLYTAIGFIAIQHYIKHVNKETGLATGFILSERALIGSPPLAAITPLIIGFGAQMCASFIANDRKKLLGVTLGGGLLIHLSLGVIIGVSVPYLLLSLLYTAIGFIAIQHYIKHVNKETVFTHEYQLSFVLAVLVSQALIYFIFGGDPNEMAAKSAETA</sequence>
<keyword evidence="1" id="KW-1133">Transmembrane helix</keyword>
<feature type="transmembrane region" description="Helical" evidence="1">
    <location>
        <begin position="175"/>
        <end position="194"/>
    </location>
</feature>
<dbReference type="InterPro" id="IPR008574">
    <property type="entry name" value="Nematodes_ZYG-11_interact"/>
</dbReference>
<dbReference type="WBParaSite" id="ALUE_0002170801-mRNA-1">
    <property type="protein sequence ID" value="ALUE_0002170801-mRNA-1"/>
    <property type="gene ID" value="ALUE_0002170801"/>
</dbReference>
<protein>
    <submittedName>
        <fullName evidence="3">Membrane transporter protein</fullName>
    </submittedName>
</protein>
<dbReference type="Proteomes" id="UP000036681">
    <property type="component" value="Unplaced"/>
</dbReference>
<feature type="transmembrane region" description="Helical" evidence="1">
    <location>
        <begin position="352"/>
        <end position="372"/>
    </location>
</feature>
<evidence type="ECO:0000256" key="1">
    <source>
        <dbReference type="SAM" id="Phobius"/>
    </source>
</evidence>
<dbReference type="AlphaFoldDB" id="A0A0M3ISI0"/>
<accession>A0A0M3ISI0</accession>
<feature type="transmembrane region" description="Helical" evidence="1">
    <location>
        <begin position="321"/>
        <end position="340"/>
    </location>
</feature>
<feature type="transmembrane region" description="Helical" evidence="1">
    <location>
        <begin position="104"/>
        <end position="126"/>
    </location>
</feature>
<feature type="transmembrane region" description="Helical" evidence="1">
    <location>
        <begin position="264"/>
        <end position="289"/>
    </location>
</feature>
<keyword evidence="1" id="KW-0472">Membrane</keyword>
<feature type="transmembrane region" description="Helical" evidence="1">
    <location>
        <begin position="296"/>
        <end position="315"/>
    </location>
</feature>
<keyword evidence="1" id="KW-0812">Transmembrane</keyword>
<dbReference type="Pfam" id="PF05884">
    <property type="entry name" value="ZYG-11_interact"/>
    <property type="match status" value="2"/>
</dbReference>
<feature type="transmembrane region" description="Helical" evidence="1">
    <location>
        <begin position="146"/>
        <end position="163"/>
    </location>
</feature>
<dbReference type="PANTHER" id="PTHR31176">
    <property type="entry name" value="MFS DOMAIN-CONTAINING PROTEIN-RELATED"/>
    <property type="match status" value="1"/>
</dbReference>
<feature type="transmembrane region" description="Helical" evidence="1">
    <location>
        <begin position="76"/>
        <end position="97"/>
    </location>
</feature>
<dbReference type="PANTHER" id="PTHR31176:SF1">
    <property type="entry name" value="MFS DOMAIN-CONTAINING PROTEIN-RELATED"/>
    <property type="match status" value="1"/>
</dbReference>
<reference evidence="3" key="1">
    <citation type="submission" date="2017-02" db="UniProtKB">
        <authorList>
            <consortium name="WormBaseParasite"/>
        </authorList>
    </citation>
    <scope>IDENTIFICATION</scope>
</reference>
<evidence type="ECO:0000313" key="3">
    <source>
        <dbReference type="WBParaSite" id="ALUE_0002170801-mRNA-1"/>
    </source>
</evidence>
<name>A0A0M3ISI0_ASCLU</name>